<organism evidence="1 2">
    <name type="scientific">Fimbriimonas ginsengisoli Gsoil 348</name>
    <dbReference type="NCBI Taxonomy" id="661478"/>
    <lineage>
        <taxon>Bacteria</taxon>
        <taxon>Bacillati</taxon>
        <taxon>Armatimonadota</taxon>
        <taxon>Fimbriimonadia</taxon>
        <taxon>Fimbriimonadales</taxon>
        <taxon>Fimbriimonadaceae</taxon>
        <taxon>Fimbriimonas</taxon>
    </lineage>
</organism>
<dbReference type="RefSeq" id="WP_025225946.1">
    <property type="nucleotide sequence ID" value="NZ_CP007139.1"/>
</dbReference>
<reference evidence="1 2" key="1">
    <citation type="journal article" date="2014" name="PLoS ONE">
        <title>The first complete genome sequence of the class fimbriimonadia in the phylum armatimonadetes.</title>
        <authorList>
            <person name="Hu Z.Y."/>
            <person name="Wang Y.Z."/>
            <person name="Im W.T."/>
            <person name="Wang S.Y."/>
            <person name="Zhao G.P."/>
            <person name="Zheng H.J."/>
            <person name="Quan Z.X."/>
        </authorList>
    </citation>
    <scope>NUCLEOTIDE SEQUENCE [LARGE SCALE GENOMIC DNA]</scope>
    <source>
        <strain evidence="1">Gsoil 348</strain>
    </source>
</reference>
<dbReference type="HOGENOM" id="CLU_028459_1_1_0"/>
<dbReference type="eggNOG" id="COG1613">
    <property type="taxonomic scope" value="Bacteria"/>
</dbReference>
<accession>A0A068NV82</accession>
<protein>
    <submittedName>
        <fullName evidence="1">Uncharacterized protein</fullName>
    </submittedName>
</protein>
<dbReference type="EMBL" id="CP007139">
    <property type="protein sequence ID" value="AIE85484.1"/>
    <property type="molecule type" value="Genomic_DNA"/>
</dbReference>
<evidence type="ECO:0000313" key="1">
    <source>
        <dbReference type="EMBL" id="AIE85484.1"/>
    </source>
</evidence>
<dbReference type="OrthoDB" id="5418945at2"/>
<dbReference type="AlphaFoldDB" id="A0A068NV82"/>
<gene>
    <name evidence="1" type="ORF">OP10G_2116</name>
</gene>
<dbReference type="Proteomes" id="UP000027982">
    <property type="component" value="Chromosome"/>
</dbReference>
<evidence type="ECO:0000313" key="2">
    <source>
        <dbReference type="Proteomes" id="UP000027982"/>
    </source>
</evidence>
<keyword evidence="2" id="KW-1185">Reference proteome</keyword>
<dbReference type="STRING" id="661478.OP10G_2116"/>
<dbReference type="KEGG" id="fgi:OP10G_2116"/>
<sequence>MKSNAGIALLVAVVAVSVGAYFLTHKTSSPTGAAPVGEPVTVTGPVGGEKIDLLNDPAVANILHDRFGLTVKADKAGSLEMTGLTGKDFAWPSSQVALEMFKEKDTTGSRNEVIFNSPVVLYSWDKVVQALQQAHLVKQIDGAYYVTDFRGLIDKIQKGAKWESLGLGDLYGAVSIHTTDPTTSNSGMMFCGLLANLLNDGKVVTDANVDHVLGPTKSFFAQLGLMERSSADLFSQFVTQGMGSNPIMVGYENQLVEFVLQHPEHAPLIKQQIRILYPRPTVWSNHPMIALTPNGERLLGALKDPEIQRIAWERHGFRSGMVGIQNDPKVLEVVGIPTRIENVMQMPRPSVMQKLLGAVGHG</sequence>
<proteinExistence type="predicted"/>
<name>A0A068NV82_FIMGI</name>